<evidence type="ECO:0000256" key="1">
    <source>
        <dbReference type="SAM" id="Phobius"/>
    </source>
</evidence>
<name>A0A0K1EBV4_CHOCO</name>
<dbReference type="Pfam" id="PF20221">
    <property type="entry name" value="DUF6580"/>
    <property type="match status" value="1"/>
</dbReference>
<evidence type="ECO:0008006" key="4">
    <source>
        <dbReference type="Google" id="ProtNLM"/>
    </source>
</evidence>
<reference evidence="2 3" key="1">
    <citation type="submission" date="2015-07" db="EMBL/GenBank/DDBJ databases">
        <title>Genome analysis of myxobacterium Chondromyces crocatus Cm c5 reveals a high potential for natural compound synthesis and the genetic basis for the loss of fruiting body formation.</title>
        <authorList>
            <person name="Zaburannyi N."/>
            <person name="Bunk B."/>
            <person name="Maier J."/>
            <person name="Overmann J."/>
            <person name="Mueller R."/>
        </authorList>
    </citation>
    <scope>NUCLEOTIDE SEQUENCE [LARGE SCALE GENOMIC DNA]</scope>
    <source>
        <strain evidence="2 3">Cm c5</strain>
    </source>
</reference>
<dbReference type="EMBL" id="CP012159">
    <property type="protein sequence ID" value="AKT38152.1"/>
    <property type="molecule type" value="Genomic_DNA"/>
</dbReference>
<keyword evidence="1" id="KW-0472">Membrane</keyword>
<feature type="transmembrane region" description="Helical" evidence="1">
    <location>
        <begin position="39"/>
        <end position="57"/>
    </location>
</feature>
<feature type="transmembrane region" description="Helical" evidence="1">
    <location>
        <begin position="128"/>
        <end position="155"/>
    </location>
</feature>
<proteinExistence type="predicted"/>
<evidence type="ECO:0000313" key="3">
    <source>
        <dbReference type="Proteomes" id="UP000067626"/>
    </source>
</evidence>
<dbReference type="KEGG" id="ccro:CMC5_022950"/>
<sequence length="179" mass="18807">MLPALLVALCVLLRVVPHPPNFAPVGATAVFAGRTLKPWMAFLLIAVSMLLGDLALARLHGHSALSLVTPFVYGAFFLQALLGRALRSKKGGAIGAALLGSFTFFALSNLGVWLAGSMYPPTVAGLGACYLAALPFFGGTLLGDLLWTVALSAAYRPLAARLESRPHWVPVPTRELASV</sequence>
<dbReference type="STRING" id="52.CMC5_022950"/>
<dbReference type="Proteomes" id="UP000067626">
    <property type="component" value="Chromosome"/>
</dbReference>
<keyword evidence="1" id="KW-1133">Transmembrane helix</keyword>
<feature type="transmembrane region" description="Helical" evidence="1">
    <location>
        <begin position="94"/>
        <end position="116"/>
    </location>
</feature>
<protein>
    <recommendedName>
        <fullName evidence="4">Biotin transporter</fullName>
    </recommendedName>
</protein>
<feature type="transmembrane region" description="Helical" evidence="1">
    <location>
        <begin position="64"/>
        <end position="82"/>
    </location>
</feature>
<accession>A0A0K1EBV4</accession>
<keyword evidence="3" id="KW-1185">Reference proteome</keyword>
<evidence type="ECO:0000313" key="2">
    <source>
        <dbReference type="EMBL" id="AKT38152.1"/>
    </source>
</evidence>
<dbReference type="RefSeq" id="WP_050430426.1">
    <property type="nucleotide sequence ID" value="NZ_CP012159.1"/>
</dbReference>
<dbReference type="OrthoDB" id="9806699at2"/>
<organism evidence="2 3">
    <name type="scientific">Chondromyces crocatus</name>
    <dbReference type="NCBI Taxonomy" id="52"/>
    <lineage>
        <taxon>Bacteria</taxon>
        <taxon>Pseudomonadati</taxon>
        <taxon>Myxococcota</taxon>
        <taxon>Polyangia</taxon>
        <taxon>Polyangiales</taxon>
        <taxon>Polyangiaceae</taxon>
        <taxon>Chondromyces</taxon>
    </lineage>
</organism>
<keyword evidence="1" id="KW-0812">Transmembrane</keyword>
<gene>
    <name evidence="2" type="ORF">CMC5_022950</name>
</gene>
<dbReference type="InterPro" id="IPR046487">
    <property type="entry name" value="DUF6580"/>
</dbReference>
<dbReference type="AlphaFoldDB" id="A0A0K1EBV4"/>